<feature type="transmembrane region" description="Helical" evidence="2">
    <location>
        <begin position="16"/>
        <end position="35"/>
    </location>
</feature>
<sequence>MDTAPQNFSADGSRRTAVALSCAVWYVLGVSLLVVRVASLSRRSSAPFSLGRRLGHLARVCRRSLIHNASVAKELQERRLTRAHGWIEYGVFAALVVIVVISIRIVQPSPRFHSSVQDVSVLVPCFVVLFLAAFPAMVTLTTLDVWSSIIAACIVMWMSPFALEQQHAAPSALLPFSSMMLVSMFNLNLRLNLLWVCALTVSACSSILFGYEHPLRGREGCASGLSPSQNGTHIVMSGMIVAGSVICIHRFICLAAQYEIEACISRNELQAAHSVLRAVCDVVVELDSNLCLQVESPSLVDMLLLNSQRSLLGKDVRSFLASPQDRQKFTEQLSLAVLDDAGRCAAFHVCMKDGSGIALVVEVFSMRFVTRGAQAAYFVGIREFTDSAPMFTKGSAAEVIDGDRQDGYAPVVGSPPPATLADGSSQDSSDVDPDAPAGDVEFLIKAEAVGWIDVLTPGYTVRHTTPAFAQLLQAGSELLVALKLKPAQRVDFIEWVQGAYLDHLQEGSGPVHRRYGERLQIRCSAPAAARGMRPQRAPPISALLTLDLTPPPGEQPHGNGVVRIVLQDLRARSPARPPRRGTPPVAPRTGLGRPREGPRPAGRGARGGRGR</sequence>
<comment type="caution">
    <text evidence="3">The sequence shown here is derived from an EMBL/GenBank/DDBJ whole genome shotgun (WGS) entry which is preliminary data.</text>
</comment>
<evidence type="ECO:0000313" key="3">
    <source>
        <dbReference type="EMBL" id="CAK0796331.1"/>
    </source>
</evidence>
<feature type="non-terminal residue" evidence="3">
    <location>
        <position position="611"/>
    </location>
</feature>
<feature type="transmembrane region" description="Helical" evidence="2">
    <location>
        <begin position="119"/>
        <end position="138"/>
    </location>
</feature>
<organism evidence="3 4">
    <name type="scientific">Prorocentrum cordatum</name>
    <dbReference type="NCBI Taxonomy" id="2364126"/>
    <lineage>
        <taxon>Eukaryota</taxon>
        <taxon>Sar</taxon>
        <taxon>Alveolata</taxon>
        <taxon>Dinophyceae</taxon>
        <taxon>Prorocentrales</taxon>
        <taxon>Prorocentraceae</taxon>
        <taxon>Prorocentrum</taxon>
    </lineage>
</organism>
<feature type="region of interest" description="Disordered" evidence="1">
    <location>
        <begin position="406"/>
        <end position="434"/>
    </location>
</feature>
<keyword evidence="2" id="KW-1133">Transmembrane helix</keyword>
<gene>
    <name evidence="3" type="ORF">PCOR1329_LOCUS5737</name>
</gene>
<keyword evidence="2" id="KW-0472">Membrane</keyword>
<dbReference type="Proteomes" id="UP001189429">
    <property type="component" value="Unassembled WGS sequence"/>
</dbReference>
<proteinExistence type="predicted"/>
<keyword evidence="4" id="KW-1185">Reference proteome</keyword>
<protein>
    <recommendedName>
        <fullName evidence="5">PAS domain-containing protein</fullName>
    </recommendedName>
</protein>
<evidence type="ECO:0000256" key="1">
    <source>
        <dbReference type="SAM" id="MobiDB-lite"/>
    </source>
</evidence>
<feature type="transmembrane region" description="Helical" evidence="2">
    <location>
        <begin position="86"/>
        <end position="107"/>
    </location>
</feature>
<evidence type="ECO:0000313" key="4">
    <source>
        <dbReference type="Proteomes" id="UP001189429"/>
    </source>
</evidence>
<evidence type="ECO:0000256" key="2">
    <source>
        <dbReference type="SAM" id="Phobius"/>
    </source>
</evidence>
<feature type="transmembrane region" description="Helical" evidence="2">
    <location>
        <begin position="193"/>
        <end position="211"/>
    </location>
</feature>
<name>A0ABN9PT38_9DINO</name>
<keyword evidence="2" id="KW-0812">Transmembrane</keyword>
<evidence type="ECO:0008006" key="5">
    <source>
        <dbReference type="Google" id="ProtNLM"/>
    </source>
</evidence>
<accession>A0ABN9PT38</accession>
<reference evidence="3" key="1">
    <citation type="submission" date="2023-10" db="EMBL/GenBank/DDBJ databases">
        <authorList>
            <person name="Chen Y."/>
            <person name="Shah S."/>
            <person name="Dougan E. K."/>
            <person name="Thang M."/>
            <person name="Chan C."/>
        </authorList>
    </citation>
    <scope>NUCLEOTIDE SEQUENCE [LARGE SCALE GENOMIC DNA]</scope>
</reference>
<feature type="region of interest" description="Disordered" evidence="1">
    <location>
        <begin position="570"/>
        <end position="611"/>
    </location>
</feature>
<dbReference type="EMBL" id="CAUYUJ010001520">
    <property type="protein sequence ID" value="CAK0796331.1"/>
    <property type="molecule type" value="Genomic_DNA"/>
</dbReference>